<protein>
    <submittedName>
        <fullName evidence="1">Uncharacterized protein</fullName>
    </submittedName>
</protein>
<sequence length="128" mass="14841">MKFQKIRRNSKFEISRTFTPKETWNEDRIEKEVQKFAARFYGHTMKEYSKILRQDGIRLDNKPGGLSNGTITKDKSVISTMSPTLFSKECLVLILLYTLGSAEAVRKPPKNIRLTILPMNRQNGFYGH</sequence>
<proteinExistence type="predicted"/>
<dbReference type="Proteomes" id="UP000198970">
    <property type="component" value="Chromosome I"/>
</dbReference>
<reference evidence="1 2" key="1">
    <citation type="submission" date="2016-10" db="EMBL/GenBank/DDBJ databases">
        <authorList>
            <person name="Varghese N."/>
            <person name="Submissions S."/>
        </authorList>
    </citation>
    <scope>NUCLEOTIDE SEQUENCE [LARGE SCALE GENOMIC DNA]</scope>
    <source>
        <strain evidence="1 2">ATCC 19403</strain>
    </source>
</reference>
<evidence type="ECO:0000313" key="1">
    <source>
        <dbReference type="EMBL" id="SET71300.1"/>
    </source>
</evidence>
<evidence type="ECO:0000313" key="2">
    <source>
        <dbReference type="Proteomes" id="UP000198970"/>
    </source>
</evidence>
<keyword evidence="2" id="KW-1185">Reference proteome</keyword>
<name>A0ABY1C5T5_9FIRM</name>
<gene>
    <name evidence="1" type="ORF">SAMN02745906_1322</name>
</gene>
<dbReference type="RefSeq" id="WP_100041898.1">
    <property type="nucleotide sequence ID" value="NZ_LT630003.1"/>
</dbReference>
<organism evidence="1 2">
    <name type="scientific">Lacrimispora sphenoides JCM 1415</name>
    <dbReference type="NCBI Taxonomy" id="1297793"/>
    <lineage>
        <taxon>Bacteria</taxon>
        <taxon>Bacillati</taxon>
        <taxon>Bacillota</taxon>
        <taxon>Clostridia</taxon>
        <taxon>Lachnospirales</taxon>
        <taxon>Lachnospiraceae</taxon>
        <taxon>Lacrimispora</taxon>
    </lineage>
</organism>
<dbReference type="EMBL" id="LT630003">
    <property type="protein sequence ID" value="SET71300.1"/>
    <property type="molecule type" value="Genomic_DNA"/>
</dbReference>
<accession>A0ABY1C5T5</accession>